<dbReference type="EMBL" id="QRCT01000014">
    <property type="protein sequence ID" value="RDU24232.1"/>
    <property type="molecule type" value="Genomic_DNA"/>
</dbReference>
<evidence type="ECO:0000256" key="1">
    <source>
        <dbReference type="ARBA" id="ARBA00022737"/>
    </source>
</evidence>
<keyword evidence="1" id="KW-0677">Repeat</keyword>
<keyword evidence="6" id="KW-0472">Membrane</keyword>
<dbReference type="PANTHER" id="PTHR22683:SF1">
    <property type="entry name" value="TYPE VII SECRETION SYSTEM PROTEIN ESSC"/>
    <property type="match status" value="1"/>
</dbReference>
<dbReference type="CDD" id="cd00060">
    <property type="entry name" value="FHA"/>
    <property type="match status" value="1"/>
</dbReference>
<evidence type="ECO:0000256" key="6">
    <source>
        <dbReference type="SAM" id="Phobius"/>
    </source>
</evidence>
<keyword evidence="2 4" id="KW-0547">Nucleotide-binding</keyword>
<keyword evidence="5" id="KW-0175">Coiled coil</keyword>
<dbReference type="RefSeq" id="WP_115481256.1">
    <property type="nucleotide sequence ID" value="NZ_QRCT01000014.1"/>
</dbReference>
<evidence type="ECO:0000256" key="3">
    <source>
        <dbReference type="ARBA" id="ARBA00022840"/>
    </source>
</evidence>
<feature type="transmembrane region" description="Helical" evidence="6">
    <location>
        <begin position="264"/>
        <end position="284"/>
    </location>
</feature>
<reference evidence="8 9" key="1">
    <citation type="submission" date="2018-07" db="EMBL/GenBank/DDBJ databases">
        <title>Anaerosacharophilus polymeroproducens gen. nov. sp. nov., an anaerobic bacterium isolated from salt field.</title>
        <authorList>
            <person name="Kim W."/>
            <person name="Yang S.-H."/>
            <person name="Oh J."/>
            <person name="Lee J.-H."/>
            <person name="Kwon K.K."/>
        </authorList>
    </citation>
    <scope>NUCLEOTIDE SEQUENCE [LARGE SCALE GENOMIC DNA]</scope>
    <source>
        <strain evidence="8 9">MCWD5</strain>
    </source>
</reference>
<sequence length="1518" mass="175591">MRENYKIILTGNNLYQEFTLTEESKPVIRIGNIKGCDIRFRKELFFEEFSIKIRKTDTGWAVEDEKNTFITQDEIAKLYSREMRHGDELWIKSQRSIPLFQLLFSIDFDKEIRNYQCEIDISQVNEFQIGGRQDCHIFLKDELVGQESIEVRKNGDSLEVDDKGIRIGVYVNGTIIRSKTLIKEYDFFMLSGYSFYFKGGKLYTTSDQERLKTTLPFEIHLESQNHMEYPYFIRNTRIQYELPDEKIDILSVDAKPDVPNKNPFLRVLPLLLSLFIMVGLRSMMGGSGMFVIYSGAMVGVGLLTTIITMITDKKDYKQKVKEREEDYAEYIEKKKSDIQKKQNEEKELLEKTYLETNENLRLVKEFDKRLFEKDMEHKDFLQVRIGHGCRKSGYEISIHEEEKKNTKDPLQEIPEQLKEEYEYLDDAPLVTDLNSNNAIGVVGKKEWLWNFGRTLTVDIVTRHYHNEVKLFYIFEGDEIENYQWIKWLLHVNSKQYDRRNIVCDKESKNVLLEFIYNIITNRNGGEKSNSKTFDTKYIVFVYDTQAILDHPISKYIKNANECGFTFVFFTEYEEFLPYGCKEVIRLVSEKEGKRIVAEKAQDIDSFIYESVEDTQIKRFARKMSPIYIKEVNLDSELTKNITLYQMLKIFSVQDINYGSNWANSKVYETMAAPLGVRMKNELVFLDLHEKYHGPHGLVAGTTGSGKSEILQSYILSMAIQFHPYDVGFVLIDFKGGGMLNQFKQLPHLMGTITNIDGREIDRSLKSIKAELLKRQSVFSEYNVNHIDQYIKLCKSGKGGVPLPHLIIIVDEFAELKTEYPDFMKELISAARIGRSLGVHLILATQKPSGVVDAQIWSNSKFKLCLKVQTKEDSNEVLKTGLAAEIVEPGRAYLQVGNNEIFELFQSAYSGASVSGFAEVTNEFELSMVDFGGRRKVIYSNKNKKKDKEAITQLDAIVESLHDYCEDNQIELLSGICLKPLETQIFLSELKPVKKDLQQGILLNIGIYDDPEMQVQEEVVLDISSSNTFIAGSAMTGKTTMLQTILYALVENYSPQEVNVYILDFGTMALKVFEKAHQVGGVILSSEEERIKNFIKMMDEEMVSRKIALLEKNVGTFSAYKEAGYSDLPQVLIFVDNVVAFKEYYQDYFENFMAISREGLSLGINLILTSSQSNALNYKMMANFGTRFSLVQNEKGDYSSLFERCKMEPRETEGRGLFMMDKRILEFQTALCVEGEKEFIRNEKIAQFIQEMNQQYENQFAKPIPEVPKVLNVNELMRFAGDMKEHRNEIPFAIDFSTISMQYVKMLTAGIFGIMGRDAEKRYNLVRYLIEYLNNKNNQISSKIYVIDGVQRQLQAMENLESVVKYSFNPRDIESILNEVAEILENRKKELYENPESLEDAEFIVILLENSDVFEEFEENFQANDLFKNIVQNLKKYRVLFIFSDVPNIVAGYGTPESIKLIRAESTMVMFENLNLVKMYDFSVKTLRENTAPLQGMEGYLIQEGEMEKVKVVDYEGIE</sequence>
<keyword evidence="6" id="KW-0812">Transmembrane</keyword>
<feature type="domain" description="FtsK" evidence="7">
    <location>
        <begin position="1015"/>
        <end position="1198"/>
    </location>
</feature>
<keyword evidence="3 4" id="KW-0067">ATP-binding</keyword>
<comment type="caution">
    <text evidence="8">The sequence shown here is derived from an EMBL/GenBank/DDBJ whole genome shotgun (WGS) entry which is preliminary data.</text>
</comment>
<gene>
    <name evidence="8" type="primary">essC</name>
    <name evidence="8" type="ORF">DWV06_05915</name>
</gene>
<dbReference type="CDD" id="cd01127">
    <property type="entry name" value="TrwB_TraG_TraD_VirD4"/>
    <property type="match status" value="1"/>
</dbReference>
<dbReference type="NCBIfam" id="TIGR03928">
    <property type="entry name" value="T7_EssCb_Firm"/>
    <property type="match status" value="1"/>
</dbReference>
<dbReference type="Gene3D" id="3.40.50.300">
    <property type="entry name" value="P-loop containing nucleotide triphosphate hydrolases"/>
    <property type="match status" value="2"/>
</dbReference>
<keyword evidence="9" id="KW-1185">Reference proteome</keyword>
<dbReference type="InterPro" id="IPR027417">
    <property type="entry name" value="P-loop_NTPase"/>
</dbReference>
<feature type="domain" description="FtsK" evidence="7">
    <location>
        <begin position="680"/>
        <end position="874"/>
    </location>
</feature>
<dbReference type="OrthoDB" id="9807790at2"/>
<accession>A0A371AXI1</accession>
<dbReference type="GO" id="GO:0005524">
    <property type="term" value="F:ATP binding"/>
    <property type="evidence" value="ECO:0007669"/>
    <property type="project" value="UniProtKB-UniRule"/>
</dbReference>
<evidence type="ECO:0000259" key="7">
    <source>
        <dbReference type="PROSITE" id="PS50901"/>
    </source>
</evidence>
<dbReference type="SUPFAM" id="SSF52540">
    <property type="entry name" value="P-loop containing nucleoside triphosphate hydrolases"/>
    <property type="match status" value="2"/>
</dbReference>
<dbReference type="GO" id="GO:0003677">
    <property type="term" value="F:DNA binding"/>
    <property type="evidence" value="ECO:0007669"/>
    <property type="project" value="InterPro"/>
</dbReference>
<dbReference type="SUPFAM" id="SSF49879">
    <property type="entry name" value="SMAD/FHA domain"/>
    <property type="match status" value="1"/>
</dbReference>
<dbReference type="PROSITE" id="PS50901">
    <property type="entry name" value="FTSK"/>
    <property type="match status" value="2"/>
</dbReference>
<dbReference type="SMART" id="SM00382">
    <property type="entry name" value="AAA"/>
    <property type="match status" value="2"/>
</dbReference>
<dbReference type="InterPro" id="IPR003593">
    <property type="entry name" value="AAA+_ATPase"/>
</dbReference>
<name>A0A371AXI1_9FIRM</name>
<evidence type="ECO:0000313" key="9">
    <source>
        <dbReference type="Proteomes" id="UP000255036"/>
    </source>
</evidence>
<protein>
    <submittedName>
        <fullName evidence="8">Type VII secretion protein EssC</fullName>
    </submittedName>
</protein>
<feature type="transmembrane region" description="Helical" evidence="6">
    <location>
        <begin position="290"/>
        <end position="311"/>
    </location>
</feature>
<evidence type="ECO:0000256" key="2">
    <source>
        <dbReference type="ARBA" id="ARBA00022741"/>
    </source>
</evidence>
<evidence type="ECO:0000256" key="4">
    <source>
        <dbReference type="PROSITE-ProRule" id="PRU00289"/>
    </source>
</evidence>
<dbReference type="Pfam" id="PF01580">
    <property type="entry name" value="FtsK_SpoIIIE"/>
    <property type="match status" value="2"/>
</dbReference>
<evidence type="ECO:0000256" key="5">
    <source>
        <dbReference type="SAM" id="Coils"/>
    </source>
</evidence>
<keyword evidence="6" id="KW-1133">Transmembrane helix</keyword>
<dbReference type="Proteomes" id="UP000255036">
    <property type="component" value="Unassembled WGS sequence"/>
</dbReference>
<feature type="coiled-coil region" evidence="5">
    <location>
        <begin position="313"/>
        <end position="359"/>
    </location>
</feature>
<dbReference type="InterPro" id="IPR008984">
    <property type="entry name" value="SMAD_FHA_dom_sf"/>
</dbReference>
<organism evidence="8 9">
    <name type="scientific">Anaerosacchariphilus polymeriproducens</name>
    <dbReference type="NCBI Taxonomy" id="1812858"/>
    <lineage>
        <taxon>Bacteria</taxon>
        <taxon>Bacillati</taxon>
        <taxon>Bacillota</taxon>
        <taxon>Clostridia</taxon>
        <taxon>Lachnospirales</taxon>
        <taxon>Lachnospiraceae</taxon>
        <taxon>Anaerosacchariphilus</taxon>
    </lineage>
</organism>
<dbReference type="InterPro" id="IPR023839">
    <property type="entry name" value="Firmicutes_EssC_C"/>
</dbReference>
<feature type="binding site" evidence="4">
    <location>
        <begin position="700"/>
        <end position="707"/>
    </location>
    <ligand>
        <name>ATP</name>
        <dbReference type="ChEBI" id="CHEBI:30616"/>
    </ligand>
</feature>
<feature type="binding site" evidence="4">
    <location>
        <begin position="1031"/>
        <end position="1038"/>
    </location>
    <ligand>
        <name>ATP</name>
        <dbReference type="ChEBI" id="CHEBI:30616"/>
    </ligand>
</feature>
<proteinExistence type="predicted"/>
<dbReference type="InterPro" id="IPR050206">
    <property type="entry name" value="FtsK/SpoIIIE/SftA"/>
</dbReference>
<dbReference type="PANTHER" id="PTHR22683">
    <property type="entry name" value="SPORULATION PROTEIN RELATED"/>
    <property type="match status" value="1"/>
</dbReference>
<dbReference type="InterPro" id="IPR002543">
    <property type="entry name" value="FtsK_dom"/>
</dbReference>
<evidence type="ECO:0000313" key="8">
    <source>
        <dbReference type="EMBL" id="RDU24232.1"/>
    </source>
</evidence>